<gene>
    <name evidence="1" type="ORF">DJ019_03690</name>
</gene>
<dbReference type="OrthoDB" id="6086824at2"/>
<dbReference type="AlphaFoldDB" id="A0A328BR56"/>
<dbReference type="Proteomes" id="UP000249524">
    <property type="component" value="Unassembled WGS sequence"/>
</dbReference>
<dbReference type="RefSeq" id="WP_111274610.1">
    <property type="nucleotide sequence ID" value="NZ_QFYS01000001.1"/>
</dbReference>
<evidence type="ECO:0000313" key="1">
    <source>
        <dbReference type="EMBL" id="RAK69119.1"/>
    </source>
</evidence>
<reference evidence="1 2" key="1">
    <citation type="submission" date="2018-05" db="EMBL/GenBank/DDBJ databases">
        <authorList>
            <person name="Lanie J.A."/>
            <person name="Ng W.-L."/>
            <person name="Kazmierczak K.M."/>
            <person name="Andrzejewski T.M."/>
            <person name="Davidsen T.M."/>
            <person name="Wayne K.J."/>
            <person name="Tettelin H."/>
            <person name="Glass J.I."/>
            <person name="Rusch D."/>
            <person name="Podicherti R."/>
            <person name="Tsui H.-C.T."/>
            <person name="Winkler M.E."/>
        </authorList>
    </citation>
    <scope>NUCLEOTIDE SEQUENCE [LARGE SCALE GENOMIC DNA]</scope>
    <source>
        <strain evidence="1 2">BUT-10</strain>
    </source>
</reference>
<proteinExistence type="predicted"/>
<organism evidence="1 2">
    <name type="scientific">Phenylobacterium kunshanense</name>
    <dbReference type="NCBI Taxonomy" id="1445034"/>
    <lineage>
        <taxon>Bacteria</taxon>
        <taxon>Pseudomonadati</taxon>
        <taxon>Pseudomonadota</taxon>
        <taxon>Alphaproteobacteria</taxon>
        <taxon>Caulobacterales</taxon>
        <taxon>Caulobacteraceae</taxon>
        <taxon>Phenylobacterium</taxon>
    </lineage>
</organism>
<dbReference type="EMBL" id="QFYS01000001">
    <property type="protein sequence ID" value="RAK69119.1"/>
    <property type="molecule type" value="Genomic_DNA"/>
</dbReference>
<keyword evidence="2" id="KW-1185">Reference proteome</keyword>
<accession>A0A328BR56</accession>
<sequence>MHARSAEAPSERKVFPDDFPEGLKPRLRLFLSADLVGSTRYKQSRNAWRSEILGFFRNFDFVLQTQYRAFTDGREETLGAPEFWKSNGDELLYVCELQSLSHAHAMMHVWLAALERYRIEYTEGQQHLDVKSTAWIGLFPLPNSEVFFRRGGGQLEPDTAKDPVLIQSELRDEWYANPNTGAIIRDFAGPSIDTGFRLTSWATPRRLILSVDLAFLLTSSYTKGVGPLRLHLSGREKLKGIIGDQPYPTLWIPVGGARAPVDGDLGPAATDRATIRSYCEAIIEQNYSSITPLFLGGARHEDFDWAPPYILSRILKHWDEEVRYRTEVTGVVLLP</sequence>
<evidence type="ECO:0000313" key="2">
    <source>
        <dbReference type="Proteomes" id="UP000249524"/>
    </source>
</evidence>
<comment type="caution">
    <text evidence="1">The sequence shown here is derived from an EMBL/GenBank/DDBJ whole genome shotgun (WGS) entry which is preliminary data.</text>
</comment>
<protein>
    <submittedName>
        <fullName evidence="1">Uncharacterized protein</fullName>
    </submittedName>
</protein>
<name>A0A328BR56_9CAUL</name>